<evidence type="ECO:0000313" key="1">
    <source>
        <dbReference type="EMBL" id="CAA2105421.1"/>
    </source>
</evidence>
<name>A0A679JA13_9HYPH</name>
<accession>A0A679JA13</accession>
<protein>
    <submittedName>
        <fullName evidence="1">Uncharacterized protein</fullName>
    </submittedName>
</protein>
<dbReference type="EMBL" id="LR743504">
    <property type="protein sequence ID" value="CAA2105421.1"/>
    <property type="molecule type" value="Genomic_DNA"/>
</dbReference>
<gene>
    <name evidence="1" type="ORF">MBUL_03184</name>
</gene>
<sequence length="82" mass="9284">MFKFHTFARKENRQPRIIEIAGGKVKVDGMGYVLTVKNGEKTVSSLSNLLDPPRNSLHIESIRKISVQTCDVRPKSWFAHCA</sequence>
<dbReference type="AlphaFoldDB" id="A0A679JA13"/>
<proteinExistence type="predicted"/>
<organism evidence="1">
    <name type="scientific">Methylobacterium bullatum</name>
    <dbReference type="NCBI Taxonomy" id="570505"/>
    <lineage>
        <taxon>Bacteria</taxon>
        <taxon>Pseudomonadati</taxon>
        <taxon>Pseudomonadota</taxon>
        <taxon>Alphaproteobacteria</taxon>
        <taxon>Hyphomicrobiales</taxon>
        <taxon>Methylobacteriaceae</taxon>
        <taxon>Methylobacterium</taxon>
    </lineage>
</organism>
<reference evidence="1" key="1">
    <citation type="submission" date="2019-12" db="EMBL/GenBank/DDBJ databases">
        <authorList>
            <person name="Cremers G."/>
        </authorList>
    </citation>
    <scope>NUCLEOTIDE SEQUENCE</scope>
    <source>
        <strain evidence="1">Mbul1</strain>
    </source>
</reference>